<dbReference type="Proteomes" id="UP000182660">
    <property type="component" value="Unassembled WGS sequence"/>
</dbReference>
<dbReference type="RefSeq" id="WP_045111267.1">
    <property type="nucleotide sequence ID" value="NZ_CAWQZC010000101.1"/>
</dbReference>
<dbReference type="InterPro" id="IPR009752">
    <property type="entry name" value="Phage_Mu_GpJ"/>
</dbReference>
<accession>A0ABY1HAR4</accession>
<dbReference type="EMBL" id="FPLJ01000022">
    <property type="protein sequence ID" value="SGY85093.1"/>
    <property type="molecule type" value="Genomic_DNA"/>
</dbReference>
<comment type="caution">
    <text evidence="1">The sequence shown here is derived from an EMBL/GenBank/DDBJ whole genome shotgun (WGS) entry which is preliminary data.</text>
</comment>
<protein>
    <recommendedName>
        <fullName evidence="3">DUF1320 domain-containing protein</fullName>
    </recommendedName>
</protein>
<evidence type="ECO:0000313" key="2">
    <source>
        <dbReference type="Proteomes" id="UP000182660"/>
    </source>
</evidence>
<evidence type="ECO:0008006" key="3">
    <source>
        <dbReference type="Google" id="ProtNLM"/>
    </source>
</evidence>
<keyword evidence="2" id="KW-1185">Reference proteome</keyword>
<proteinExistence type="predicted"/>
<dbReference type="GeneID" id="61294452"/>
<name>A0ABY1HAR4_9GAMM</name>
<dbReference type="Pfam" id="PF07030">
    <property type="entry name" value="Phage_Mu_Gp36"/>
    <property type="match status" value="1"/>
</dbReference>
<gene>
    <name evidence="1" type="ORF">MT2528_0783</name>
</gene>
<evidence type="ECO:0000313" key="1">
    <source>
        <dbReference type="EMBL" id="SGY85093.1"/>
    </source>
</evidence>
<reference evidence="1 2" key="1">
    <citation type="submission" date="2016-11" db="EMBL/GenBank/DDBJ databases">
        <authorList>
            <person name="Klemetsen T."/>
        </authorList>
    </citation>
    <scope>NUCLEOTIDE SEQUENCE [LARGE SCALE GENOMIC DNA]</scope>
    <source>
        <strain evidence="1">MT 2528</strain>
    </source>
</reference>
<organism evidence="1 2">
    <name type="scientific">Moritella viscosa</name>
    <dbReference type="NCBI Taxonomy" id="80854"/>
    <lineage>
        <taxon>Bacteria</taxon>
        <taxon>Pseudomonadati</taxon>
        <taxon>Pseudomonadota</taxon>
        <taxon>Gammaproteobacteria</taxon>
        <taxon>Alteromonadales</taxon>
        <taxon>Moritellaceae</taxon>
        <taxon>Moritella</taxon>
    </lineage>
</organism>
<sequence>MTVISPVVYATKQDLLERDASFVWTVATAADGETLDDVAITSALNDAADEVNSFLTRYQLPLAQVPRLINRLTLSIAFYWLADRDSNISTLIQQRYDNAIVTLKDVKAGRRDLGLPTVSKPTENTSGKVEVIAPYRPSMRASIGDIL</sequence>